<comment type="caution">
    <text evidence="1">The sequence shown here is derived from an EMBL/GenBank/DDBJ whole genome shotgun (WGS) entry which is preliminary data.</text>
</comment>
<protein>
    <recommendedName>
        <fullName evidence="3">Heterokaryon incompatibility domain-containing protein</fullName>
    </recommendedName>
</protein>
<dbReference type="Proteomes" id="UP001391051">
    <property type="component" value="Unassembled WGS sequence"/>
</dbReference>
<evidence type="ECO:0008006" key="3">
    <source>
        <dbReference type="Google" id="ProtNLM"/>
    </source>
</evidence>
<keyword evidence="2" id="KW-1185">Reference proteome</keyword>
<dbReference type="EMBL" id="JAQQWE010000008">
    <property type="protein sequence ID" value="KAK7942555.1"/>
    <property type="molecule type" value="Genomic_DNA"/>
</dbReference>
<accession>A0ABR1PXU1</accession>
<dbReference type="RefSeq" id="XP_066694586.1">
    <property type="nucleotide sequence ID" value="XM_066847890.1"/>
</dbReference>
<dbReference type="GeneID" id="92080952"/>
<evidence type="ECO:0000313" key="1">
    <source>
        <dbReference type="EMBL" id="KAK7942555.1"/>
    </source>
</evidence>
<reference evidence="1 2" key="1">
    <citation type="submission" date="2023-01" db="EMBL/GenBank/DDBJ databases">
        <title>Analysis of 21 Apiospora genomes using comparative genomics revels a genus with tremendous synthesis potential of carbohydrate active enzymes and secondary metabolites.</title>
        <authorList>
            <person name="Sorensen T."/>
        </authorList>
    </citation>
    <scope>NUCLEOTIDE SEQUENCE [LARGE SCALE GENOMIC DNA]</scope>
    <source>
        <strain evidence="1 2">CBS 24483</strain>
    </source>
</reference>
<evidence type="ECO:0000313" key="2">
    <source>
        <dbReference type="Proteomes" id="UP001391051"/>
    </source>
</evidence>
<name>A0ABR1PXU1_9PEZI</name>
<proteinExistence type="predicted"/>
<gene>
    <name evidence="1" type="ORF">PG986_011668</name>
</gene>
<organism evidence="1 2">
    <name type="scientific">Apiospora aurea</name>
    <dbReference type="NCBI Taxonomy" id="335848"/>
    <lineage>
        <taxon>Eukaryota</taxon>
        <taxon>Fungi</taxon>
        <taxon>Dikarya</taxon>
        <taxon>Ascomycota</taxon>
        <taxon>Pezizomycotina</taxon>
        <taxon>Sordariomycetes</taxon>
        <taxon>Xylariomycetidae</taxon>
        <taxon>Amphisphaeriales</taxon>
        <taxon>Apiosporaceae</taxon>
        <taxon>Apiospora</taxon>
    </lineage>
</organism>
<dbReference type="PANTHER" id="PTHR39596">
    <property type="match status" value="1"/>
</dbReference>
<dbReference type="PANTHER" id="PTHR39596:SF3">
    <property type="entry name" value="HETEROKARYON INCOMPATIBILITY DOMAIN-CONTAINING PROTEIN"/>
    <property type="match status" value="1"/>
</dbReference>
<sequence>MDHLSHLILGRQTSGQSNWPPIMPVYAVRDDRMSDQVSSFPRSVVIDEDEVIQLLGSNEMEDRCLGHAQLQAWSYFGIIRHVFGANGDPIQTGRPYGASSLDSYMQAIQGNGLLRFDTTNLRAMVEAWVQDTRAQPSTDSLKLHWHEQVLNIITYARDVWTKVHRETRRTYPVDASLMLSAALLYEYIDWACRLAYQPRDPNSRRIPNGPIFPYAMDLVTEYMQSAGWCPAELRIMEHSFTGLEMWRLSFLDVPHLGKDHSGCADLNKCGAYQIVESAYKTAHDPGGDPKCQCEFVYASQSELSKILLGPAEGIPLVQTSAPRRYPKDNRLYVELTPSRTDRRSDASDWVAISHVWSDGLGNNKDNAIPLCQFNRLCKLSSALPFPGRACPPPFWLDTLCFPLEPQDAYDKALIRMKESYEGSKAVLVLDGYLLGVQAEEDEVSMTEIMARIILCPWNRRLWTWQEAFLAQRNHLFFQFKDVPICDKDLLDASEGEWMTEVNQSMDFALSQNIYARFRDIRSRDDDRPIMERVSKAKDTLTFRSTSQGPDEVLCLGNILGVDTEIILKAEKKDWMQTFWENVIGHGNYHASMIFWDGPKLDVEGFRWAPATFMDGSRVLAQHQWPRLDGCVIGSSRDGLHVKLPSLVCSELKVSGMGLCYIQARQPSDDGLDNDLHFVLDLEDWSMVRQHQKVAEGFVVLLPWLWEHDGSQAEVQLAGRLGDEDDRLRLLSPGVLDRMENVVHQSGNPGPDWVQSYAAPEATWTID</sequence>